<evidence type="ECO:0000313" key="4">
    <source>
        <dbReference type="Proteomes" id="UP001198701"/>
    </source>
</evidence>
<keyword evidence="2" id="KW-1134">Transmembrane beta strand</keyword>
<dbReference type="InterPro" id="IPR003423">
    <property type="entry name" value="OMP_efflux"/>
</dbReference>
<dbReference type="Proteomes" id="UP001198701">
    <property type="component" value="Unassembled WGS sequence"/>
</dbReference>
<evidence type="ECO:0000313" key="3">
    <source>
        <dbReference type="EMBL" id="MCC6071098.1"/>
    </source>
</evidence>
<dbReference type="EMBL" id="JAJHPV010000013">
    <property type="protein sequence ID" value="MCC6071098.1"/>
    <property type="molecule type" value="Genomic_DNA"/>
</dbReference>
<keyword evidence="2" id="KW-0732">Signal</keyword>
<evidence type="ECO:0000256" key="2">
    <source>
        <dbReference type="RuleBase" id="RU362097"/>
    </source>
</evidence>
<evidence type="ECO:0000256" key="1">
    <source>
        <dbReference type="ARBA" id="ARBA00007613"/>
    </source>
</evidence>
<feature type="signal peptide" evidence="2">
    <location>
        <begin position="1"/>
        <end position="22"/>
    </location>
</feature>
<keyword evidence="2" id="KW-0472">Membrane</keyword>
<dbReference type="NCBIfam" id="TIGR01845">
    <property type="entry name" value="outer_NodT"/>
    <property type="match status" value="1"/>
</dbReference>
<keyword evidence="4" id="KW-1185">Reference proteome</keyword>
<dbReference type="PROSITE" id="PS51257">
    <property type="entry name" value="PROKAR_LIPOPROTEIN"/>
    <property type="match status" value="1"/>
</dbReference>
<dbReference type="Pfam" id="PF02321">
    <property type="entry name" value="OEP"/>
    <property type="match status" value="2"/>
</dbReference>
<comment type="caution">
    <text evidence="3">The sequence shown here is derived from an EMBL/GenBank/DDBJ whole genome shotgun (WGS) entry which is preliminary data.</text>
</comment>
<comment type="similarity">
    <text evidence="1 2">Belongs to the outer membrane factor (OMF) (TC 1.B.17) family.</text>
</comment>
<comment type="subcellular location">
    <subcellularLocation>
        <location evidence="2">Cell membrane</location>
        <topology evidence="2">Lipid-anchor</topology>
    </subcellularLocation>
</comment>
<dbReference type="RefSeq" id="WP_229432026.1">
    <property type="nucleotide sequence ID" value="NZ_JAJHPV010000013.1"/>
</dbReference>
<dbReference type="PANTHER" id="PTHR30203">
    <property type="entry name" value="OUTER MEMBRANE CATION EFFLUX PROTEIN"/>
    <property type="match status" value="1"/>
</dbReference>
<feature type="chain" id="PRO_5044981089" evidence="2">
    <location>
        <begin position="23"/>
        <end position="467"/>
    </location>
</feature>
<organism evidence="3 4">
    <name type="scientific">Massilia agrisoli</name>
    <dbReference type="NCBI Taxonomy" id="2892444"/>
    <lineage>
        <taxon>Bacteria</taxon>
        <taxon>Pseudomonadati</taxon>
        <taxon>Pseudomonadota</taxon>
        <taxon>Betaproteobacteria</taxon>
        <taxon>Burkholderiales</taxon>
        <taxon>Oxalobacteraceae</taxon>
        <taxon>Telluria group</taxon>
        <taxon>Massilia</taxon>
    </lineage>
</organism>
<keyword evidence="2" id="KW-0449">Lipoprotein</keyword>
<gene>
    <name evidence="3" type="ORF">LMJ30_09030</name>
</gene>
<dbReference type="PANTHER" id="PTHR30203:SF32">
    <property type="entry name" value="CATION EFFLUX SYSTEM PROTEIN CUSC"/>
    <property type="match status" value="1"/>
</dbReference>
<sequence length="467" mass="48670">MMMKRWFTMAAAPLVLGACALAPPPARVDAQMPAEWQAPLAHNGSVADLSQWWAGHGDALLAELVEASQAASPTVAAAAARIANARAQRTAAGAALLPSLDGFASIDRASQQSTLPGGTTTQAGVQAAWEIDVFGARRAGRNAAEERLLGAGAQWHDARVAVAAETANQYYSLRTCEQLLKVAEQDAASRRDSARLTDLAAGAGFQAPANAALARASAADASNRATQQRAQCDIEVKALVALAAMPEAQLRSKLAASPPAAAPAIAIAALPAQVVAQRPDVYAAERAVAAASFDVGSAQAQRYPRLSLQGMIGAANFRSGGENTELTAWTIGPLALSVPIFDAGTRRANVDAARANYEEAVVRYRASARQAVREVEEALVRLASTAARTGDAQAALDGYRAAFIAAEDRYKGGFGSLLELEDARRTRLAAENAVVALQRERSAAWVALYRAAGGGWTGTPNTEPKPE</sequence>
<proteinExistence type="inferred from homology"/>
<keyword evidence="2" id="KW-0812">Transmembrane</keyword>
<dbReference type="SUPFAM" id="SSF56954">
    <property type="entry name" value="Outer membrane efflux proteins (OEP)"/>
    <property type="match status" value="1"/>
</dbReference>
<accession>A0ABS8ITN7</accession>
<dbReference type="InterPro" id="IPR010131">
    <property type="entry name" value="MdtP/NodT-like"/>
</dbReference>
<dbReference type="Gene3D" id="1.20.1600.10">
    <property type="entry name" value="Outer membrane efflux proteins (OEP)"/>
    <property type="match status" value="1"/>
</dbReference>
<keyword evidence="2" id="KW-0564">Palmitate</keyword>
<name>A0ABS8ITN7_9BURK</name>
<dbReference type="Gene3D" id="2.20.200.10">
    <property type="entry name" value="Outer membrane efflux proteins (OEP)"/>
    <property type="match status" value="1"/>
</dbReference>
<reference evidence="3 4" key="1">
    <citation type="submission" date="2021-11" db="EMBL/GenBank/DDBJ databases">
        <authorList>
            <person name="Huq M.A."/>
        </authorList>
    </citation>
    <scope>NUCLEOTIDE SEQUENCE [LARGE SCALE GENOMIC DNA]</scope>
    <source>
        <strain evidence="3 4">MAHUQ-52</strain>
    </source>
</reference>
<protein>
    <submittedName>
        <fullName evidence="3">Efflux transporter outer membrane subunit</fullName>
    </submittedName>
</protein>